<keyword evidence="9 10" id="KW-0807">Transducer</keyword>
<keyword evidence="6 10" id="KW-1133">Transmembrane helix</keyword>
<keyword evidence="4 10" id="KW-0812">Transmembrane</keyword>
<dbReference type="GO" id="GO:0004984">
    <property type="term" value="F:olfactory receptor activity"/>
    <property type="evidence" value="ECO:0007669"/>
    <property type="project" value="InterPro"/>
</dbReference>
<evidence type="ECO:0000256" key="8">
    <source>
        <dbReference type="ARBA" id="ARBA00023170"/>
    </source>
</evidence>
<dbReference type="OrthoDB" id="7539170at2759"/>
<evidence type="ECO:0000256" key="3">
    <source>
        <dbReference type="ARBA" id="ARBA00022606"/>
    </source>
</evidence>
<dbReference type="GO" id="GO:0007165">
    <property type="term" value="P:signal transduction"/>
    <property type="evidence" value="ECO:0007669"/>
    <property type="project" value="UniProtKB-KW"/>
</dbReference>
<reference evidence="13" key="2">
    <citation type="submission" date="2025-04" db="UniProtKB">
        <authorList>
            <consortium name="RefSeq"/>
        </authorList>
    </citation>
    <scope>IDENTIFICATION</scope>
    <source>
        <strain evidence="13">DH4</strain>
        <tissue evidence="13">Whole body</tissue>
    </source>
</reference>
<evidence type="ECO:0000256" key="10">
    <source>
        <dbReference type="RuleBase" id="RU351113"/>
    </source>
</evidence>
<evidence type="ECO:0000313" key="13">
    <source>
        <dbReference type="RefSeq" id="XP_003250765.1"/>
    </source>
</evidence>
<dbReference type="GO" id="GO:0005549">
    <property type="term" value="F:odorant binding"/>
    <property type="evidence" value="ECO:0007669"/>
    <property type="project" value="InterPro"/>
</dbReference>
<keyword evidence="8 10" id="KW-0675">Receptor</keyword>
<comment type="subcellular location">
    <subcellularLocation>
        <location evidence="1 10">Cell membrane</location>
        <topology evidence="1 10">Multi-pass membrane protein</topology>
    </subcellularLocation>
</comment>
<dbReference type="PANTHER" id="PTHR21137">
    <property type="entry name" value="ODORANT RECEPTOR"/>
    <property type="match status" value="1"/>
</dbReference>
<keyword evidence="12" id="KW-1185">Reference proteome</keyword>
<dbReference type="OMA" id="RLVMINA"/>
<evidence type="ECO:0000256" key="2">
    <source>
        <dbReference type="ARBA" id="ARBA00022475"/>
    </source>
</evidence>
<keyword evidence="7 10" id="KW-0472">Membrane</keyword>
<comment type="similarity">
    <text evidence="10">Belongs to the insect chemoreceptor superfamily. Heteromeric odorant receptor channel (TC 1.A.69) family.</text>
</comment>
<comment type="caution">
    <text evidence="10">Lacks conserved residue(s) required for the propagation of feature annotation.</text>
</comment>
<feature type="transmembrane region" description="Helical" evidence="10">
    <location>
        <begin position="52"/>
        <end position="75"/>
    </location>
</feature>
<dbReference type="Proteomes" id="UP000005203">
    <property type="component" value="Linkage group LG2"/>
</dbReference>
<dbReference type="AlphaFoldDB" id="A0A7M7GA39"/>
<dbReference type="EnsemblMetazoa" id="XM_003250717">
    <property type="protein sequence ID" value="XP_003250765"/>
    <property type="gene ID" value="LOC100577590"/>
</dbReference>
<dbReference type="GO" id="GO:0005886">
    <property type="term" value="C:plasma membrane"/>
    <property type="evidence" value="ECO:0007669"/>
    <property type="project" value="UniProtKB-SubCell"/>
</dbReference>
<dbReference type="Pfam" id="PF02949">
    <property type="entry name" value="7tm_6"/>
    <property type="match status" value="1"/>
</dbReference>
<dbReference type="InterPro" id="IPR004117">
    <property type="entry name" value="7tm6_olfct_rcpt"/>
</dbReference>
<evidence type="ECO:0000313" key="11">
    <source>
        <dbReference type="EnsemblMetazoa" id="XP_003250765"/>
    </source>
</evidence>
<feature type="transmembrane region" description="Helical" evidence="10">
    <location>
        <begin position="87"/>
        <end position="105"/>
    </location>
</feature>
<feature type="transmembrane region" description="Helical" evidence="10">
    <location>
        <begin position="283"/>
        <end position="301"/>
    </location>
</feature>
<gene>
    <name evidence="11" type="primary">100577590</name>
    <name evidence="13" type="synonym">LOC100577590</name>
</gene>
<feature type="transmembrane region" description="Helical" evidence="10">
    <location>
        <begin position="198"/>
        <end position="226"/>
    </location>
</feature>
<feature type="transmembrane region" description="Helical" evidence="10">
    <location>
        <begin position="313"/>
        <end position="332"/>
    </location>
</feature>
<protein>
    <recommendedName>
        <fullName evidence="10">Odorant receptor</fullName>
    </recommendedName>
</protein>
<evidence type="ECO:0000256" key="1">
    <source>
        <dbReference type="ARBA" id="ARBA00004651"/>
    </source>
</evidence>
<dbReference type="RefSeq" id="XP_003250765.1">
    <property type="nucleotide sequence ID" value="XM_003250717.3"/>
</dbReference>
<name>A0A7M7GA39_APIME</name>
<evidence type="ECO:0000256" key="7">
    <source>
        <dbReference type="ARBA" id="ARBA00023136"/>
    </source>
</evidence>
<evidence type="ECO:0000256" key="4">
    <source>
        <dbReference type="ARBA" id="ARBA00022692"/>
    </source>
</evidence>
<evidence type="ECO:0000256" key="9">
    <source>
        <dbReference type="ARBA" id="ARBA00023224"/>
    </source>
</evidence>
<reference evidence="11" key="1">
    <citation type="submission" date="2021-01" db="UniProtKB">
        <authorList>
            <consortium name="EnsemblMetazoa"/>
        </authorList>
    </citation>
    <scope>IDENTIFICATION</scope>
    <source>
        <strain evidence="11">DH4</strain>
    </source>
</reference>
<dbReference type="GeneID" id="100577590"/>
<sequence length="407" mass="47480">MEKSKDKANQKFYLTDYEYQKNVNLSIQYNRWLLKPMGLWPNSYTSKDYPYWLINIVCYCLISFLFIPCTLYLFLEIEDFYGKLKQFGPLIFCMMAFVKYYYLIFHKTDIRECVERIKWDWRNITYAKDREIMIMYANFGRKLVMVCTFFMYSGFAFYYIAIPISVGRVKTDNLTFVPLVFPFSRFIVDTRYSPTNEIVFSIQLMAGALMHGITSAACSLVATFAVHACGQMQVLMNWLQHLIDGRLDMDERLDGRIADVIRQHVRVLKFLALTEKTLQQISFTEFLGCTLDICLVGYYVIMESKSNDVTSVITYIILLISLTFNIFIFCYIGEIVAEECRKIGEISYMIEWYRLMGNKKLFCILIIAMSNSSIKLTAGNIVNLSISTFTDVVKTAVTYLNVLQKTT</sequence>
<evidence type="ECO:0000256" key="6">
    <source>
        <dbReference type="ARBA" id="ARBA00022989"/>
    </source>
</evidence>
<keyword evidence="2" id="KW-1003">Cell membrane</keyword>
<keyword evidence="5 10" id="KW-0552">Olfaction</keyword>
<accession>A0A8B6XXK1</accession>
<proteinExistence type="inferred from homology"/>
<dbReference type="PANTHER" id="PTHR21137:SF35">
    <property type="entry name" value="ODORANT RECEPTOR 19A-RELATED"/>
    <property type="match status" value="1"/>
</dbReference>
<dbReference type="KEGG" id="ame:100577590"/>
<organism evidence="11">
    <name type="scientific">Apis mellifera</name>
    <name type="common">Honeybee</name>
    <dbReference type="NCBI Taxonomy" id="7460"/>
    <lineage>
        <taxon>Eukaryota</taxon>
        <taxon>Metazoa</taxon>
        <taxon>Ecdysozoa</taxon>
        <taxon>Arthropoda</taxon>
        <taxon>Hexapoda</taxon>
        <taxon>Insecta</taxon>
        <taxon>Pterygota</taxon>
        <taxon>Neoptera</taxon>
        <taxon>Endopterygota</taxon>
        <taxon>Hymenoptera</taxon>
        <taxon>Apocrita</taxon>
        <taxon>Aculeata</taxon>
        <taxon>Apoidea</taxon>
        <taxon>Anthophila</taxon>
        <taxon>Apidae</taxon>
        <taxon>Apis</taxon>
    </lineage>
</organism>
<evidence type="ECO:0000256" key="5">
    <source>
        <dbReference type="ARBA" id="ARBA00022725"/>
    </source>
</evidence>
<keyword evidence="3 10" id="KW-0716">Sensory transduction</keyword>
<accession>A0A7M7GA39</accession>
<evidence type="ECO:0000313" key="12">
    <source>
        <dbReference type="Proteomes" id="UP000005203"/>
    </source>
</evidence>
<feature type="transmembrane region" description="Helical" evidence="10">
    <location>
        <begin position="143"/>
        <end position="162"/>
    </location>
</feature>